<comment type="caution">
    <text evidence="2">The sequence shown here is derived from an EMBL/GenBank/DDBJ whole genome shotgun (WGS) entry which is preliminary data.</text>
</comment>
<reference evidence="2 3" key="1">
    <citation type="submission" date="2022-10" db="EMBL/GenBank/DDBJ databases">
        <title>Defluviimonas sp. CAU 1641 isolated from mud.</title>
        <authorList>
            <person name="Kim W."/>
        </authorList>
    </citation>
    <scope>NUCLEOTIDE SEQUENCE [LARGE SCALE GENOMIC DNA]</scope>
    <source>
        <strain evidence="2 3">CAU 1641</strain>
    </source>
</reference>
<evidence type="ECO:0000313" key="2">
    <source>
        <dbReference type="EMBL" id="MCW3784811.1"/>
    </source>
</evidence>
<proteinExistence type="predicted"/>
<dbReference type="PROSITE" id="PS50206">
    <property type="entry name" value="RHODANESE_3"/>
    <property type="match status" value="1"/>
</dbReference>
<keyword evidence="3" id="KW-1185">Reference proteome</keyword>
<accession>A0ABT3JAV8</accession>
<dbReference type="SMART" id="SM00450">
    <property type="entry name" value="RHOD"/>
    <property type="match status" value="1"/>
</dbReference>
<organism evidence="2 3">
    <name type="scientific">Defluviimonas salinarum</name>
    <dbReference type="NCBI Taxonomy" id="2992147"/>
    <lineage>
        <taxon>Bacteria</taxon>
        <taxon>Pseudomonadati</taxon>
        <taxon>Pseudomonadota</taxon>
        <taxon>Alphaproteobacteria</taxon>
        <taxon>Rhodobacterales</taxon>
        <taxon>Paracoccaceae</taxon>
        <taxon>Albidovulum</taxon>
    </lineage>
</organism>
<dbReference type="SUPFAM" id="SSF52821">
    <property type="entry name" value="Rhodanese/Cell cycle control phosphatase"/>
    <property type="match status" value="1"/>
</dbReference>
<dbReference type="Proteomes" id="UP001207582">
    <property type="component" value="Unassembled WGS sequence"/>
</dbReference>
<sequence>MIMASCANAGTVENSTATAITVAEAKGYHGRAGVEFVDPRPADVIAATTGKIPGARLISVEDVEAGNLPPVFADKSLHVVTTCMAGPMARRAATAFAKAGFGRVNWIEGGTTAWVEAGHPTVR</sequence>
<dbReference type="EMBL" id="JAPDOG010000083">
    <property type="protein sequence ID" value="MCW3784811.1"/>
    <property type="molecule type" value="Genomic_DNA"/>
</dbReference>
<feature type="domain" description="Rhodanese" evidence="1">
    <location>
        <begin position="30"/>
        <end position="123"/>
    </location>
</feature>
<evidence type="ECO:0000259" key="1">
    <source>
        <dbReference type="PROSITE" id="PS50206"/>
    </source>
</evidence>
<protein>
    <submittedName>
        <fullName evidence="2">Rhodanese-like domain-containing protein</fullName>
    </submittedName>
</protein>
<dbReference type="CDD" id="cd00158">
    <property type="entry name" value="RHOD"/>
    <property type="match status" value="1"/>
</dbReference>
<dbReference type="Gene3D" id="3.40.250.10">
    <property type="entry name" value="Rhodanese-like domain"/>
    <property type="match status" value="1"/>
</dbReference>
<dbReference type="InterPro" id="IPR001763">
    <property type="entry name" value="Rhodanese-like_dom"/>
</dbReference>
<dbReference type="RefSeq" id="WP_264773926.1">
    <property type="nucleotide sequence ID" value="NZ_JAPDOG010000083.1"/>
</dbReference>
<dbReference type="Pfam" id="PF00581">
    <property type="entry name" value="Rhodanese"/>
    <property type="match status" value="1"/>
</dbReference>
<gene>
    <name evidence="2" type="ORF">OM960_25245</name>
</gene>
<name>A0ABT3JAV8_9RHOB</name>
<evidence type="ECO:0000313" key="3">
    <source>
        <dbReference type="Proteomes" id="UP001207582"/>
    </source>
</evidence>
<dbReference type="InterPro" id="IPR036873">
    <property type="entry name" value="Rhodanese-like_dom_sf"/>
</dbReference>